<reference evidence="2 3" key="1">
    <citation type="journal article" date="2015" name="Genome Announc.">
        <title>Draft Genome Sequence and Gene Annotation of the Entomopathogenic Fungus Verticillium hemipterigenum.</title>
        <authorList>
            <person name="Horn F."/>
            <person name="Habel A."/>
            <person name="Scharf D.H."/>
            <person name="Dworschak J."/>
            <person name="Brakhage A.A."/>
            <person name="Guthke R."/>
            <person name="Hertweck C."/>
            <person name="Linde J."/>
        </authorList>
    </citation>
    <scope>NUCLEOTIDE SEQUENCE [LARGE SCALE GENOMIC DNA]</scope>
</reference>
<keyword evidence="3" id="KW-1185">Reference proteome</keyword>
<organism evidence="2 3">
    <name type="scientific">[Torrubiella] hemipterigena</name>
    <dbReference type="NCBI Taxonomy" id="1531966"/>
    <lineage>
        <taxon>Eukaryota</taxon>
        <taxon>Fungi</taxon>
        <taxon>Dikarya</taxon>
        <taxon>Ascomycota</taxon>
        <taxon>Pezizomycotina</taxon>
        <taxon>Sordariomycetes</taxon>
        <taxon>Hypocreomycetidae</taxon>
        <taxon>Hypocreales</taxon>
        <taxon>Clavicipitaceae</taxon>
        <taxon>Clavicipitaceae incertae sedis</taxon>
        <taxon>'Torrubiella' clade</taxon>
    </lineage>
</organism>
<dbReference type="Proteomes" id="UP000039046">
    <property type="component" value="Unassembled WGS sequence"/>
</dbReference>
<feature type="compositionally biased region" description="Basic and acidic residues" evidence="1">
    <location>
        <begin position="30"/>
        <end position="52"/>
    </location>
</feature>
<accession>A0A0A1TEW0</accession>
<dbReference type="OrthoDB" id="5332316at2759"/>
<evidence type="ECO:0000256" key="1">
    <source>
        <dbReference type="SAM" id="MobiDB-lite"/>
    </source>
</evidence>
<protein>
    <submittedName>
        <fullName evidence="2">Uncharacterized protein</fullName>
    </submittedName>
</protein>
<feature type="region of interest" description="Disordered" evidence="1">
    <location>
        <begin position="30"/>
        <end position="61"/>
    </location>
</feature>
<gene>
    <name evidence="2" type="ORF">VHEMI04600</name>
</gene>
<evidence type="ECO:0000313" key="3">
    <source>
        <dbReference type="Proteomes" id="UP000039046"/>
    </source>
</evidence>
<proteinExistence type="predicted"/>
<dbReference type="EMBL" id="CDHN01000002">
    <property type="protein sequence ID" value="CEJ88066.1"/>
    <property type="molecule type" value="Genomic_DNA"/>
</dbReference>
<sequence length="291" mass="33118">MFARQCTCRLRNARLYSTIATTNDAWPLLTRRDTPRKSTKSSSKEDSNEHKLQHAFRNTTRTKPSTCHLVISGLSPHVRPADFYRSPGSGLAGWKIAPTHVLQDRNHRTFEPTGCFMLAFEDAAHRDSYKAQLSSSSATIAPPHSNLYTVHDSKPPRLAWTHHLRKILKEDGYGETPSAVLFHLSSPRVSPALVRTLVDDDSAARDCAWRVSKPHHLWDYRDGRKADDADVDPEGKVYPSWVKLRSRFVFSCEDEDEARRFQRRWNAVSIDGEELDLPGDRVTISASLIQW</sequence>
<dbReference type="AlphaFoldDB" id="A0A0A1TEW0"/>
<dbReference type="HOGENOM" id="CLU_045435_0_0_1"/>
<name>A0A0A1TEW0_9HYPO</name>
<evidence type="ECO:0000313" key="2">
    <source>
        <dbReference type="EMBL" id="CEJ88066.1"/>
    </source>
</evidence>